<dbReference type="InterPro" id="IPR025204">
    <property type="entry name" value="CENP-L"/>
</dbReference>
<dbReference type="Proteomes" id="UP001323405">
    <property type="component" value="Unassembled WGS sequence"/>
</dbReference>
<organism evidence="1 2">
    <name type="scientific">Podospora pseudocomata</name>
    <dbReference type="NCBI Taxonomy" id="2093779"/>
    <lineage>
        <taxon>Eukaryota</taxon>
        <taxon>Fungi</taxon>
        <taxon>Dikarya</taxon>
        <taxon>Ascomycota</taxon>
        <taxon>Pezizomycotina</taxon>
        <taxon>Sordariomycetes</taxon>
        <taxon>Sordariomycetidae</taxon>
        <taxon>Sordariales</taxon>
        <taxon>Podosporaceae</taxon>
        <taxon>Podospora</taxon>
    </lineage>
</organism>
<accession>A0ABR0GHI6</accession>
<evidence type="ECO:0000313" key="2">
    <source>
        <dbReference type="Proteomes" id="UP001323405"/>
    </source>
</evidence>
<dbReference type="EMBL" id="JAFFHA010000005">
    <property type="protein sequence ID" value="KAK4655205.1"/>
    <property type="molecule type" value="Genomic_DNA"/>
</dbReference>
<gene>
    <name evidence="1" type="ORF">QC762_300350</name>
</gene>
<dbReference type="GeneID" id="87908255"/>
<protein>
    <submittedName>
        <fullName evidence="1">Uncharacterized protein</fullName>
    </submittedName>
</protein>
<dbReference type="Pfam" id="PF13092">
    <property type="entry name" value="CENP-L"/>
    <property type="match status" value="1"/>
</dbReference>
<name>A0ABR0GHI6_9PEZI</name>
<sequence length="476" mass="53102">MESRRPNSEQYSPKHIFNSAFTRRLPVSIIHSHYFSVTVIPHHLPTRQNATLTPPTISPAANPDHSNITISTSPTDDYRPRYRFYNNTFSLHRVSPLYLGPEPDHSGGADPPPTTIGPAQLRLVAQRLRDVLVGDVARGVEVGFTAADSDSASKIANSMGSLEVVVVRPVEAADLLDVSLEKMKDQYRQDEGSQELARSWRALEARVKGKLGLAIELVYEHSMGLAFLLPDLSKSSALTPGAADDETGTGRFLWLPVMLTRMPAPVRVAVTQFLEREFDCKISPTRFGTRTMVGGLERWMETLERNKKEQEKDLLVAVGFNTVAMMPRQMVAVEGGREELNKPGLATIDVILPWRKLVPFWKRGKEMEEGEMRRRYEEGGVEYKASAVTLAGKQGMREEGWGWRSEVHQPFLEALSMYTKRTIAMGLFHPAVRIVKVGCSGFTAAEGRLKIFPTMDRAGVVDLLAMLCEKAVSQQR</sequence>
<reference evidence="1 2" key="1">
    <citation type="journal article" date="2023" name="bioRxiv">
        <title>High-quality genome assemblies of four members of thePodospora anserinaspecies complex.</title>
        <authorList>
            <person name="Ament-Velasquez S.L."/>
            <person name="Vogan A.A."/>
            <person name="Wallerman O."/>
            <person name="Hartmann F."/>
            <person name="Gautier V."/>
            <person name="Silar P."/>
            <person name="Giraud T."/>
            <person name="Johannesson H."/>
        </authorList>
    </citation>
    <scope>NUCLEOTIDE SEQUENCE [LARGE SCALE GENOMIC DNA]</scope>
    <source>
        <strain evidence="1 2">CBS 415.72m</strain>
    </source>
</reference>
<dbReference type="RefSeq" id="XP_062744180.1">
    <property type="nucleotide sequence ID" value="XM_062888348.1"/>
</dbReference>
<evidence type="ECO:0000313" key="1">
    <source>
        <dbReference type="EMBL" id="KAK4655205.1"/>
    </source>
</evidence>
<keyword evidence="2" id="KW-1185">Reference proteome</keyword>
<proteinExistence type="predicted"/>
<comment type="caution">
    <text evidence="1">The sequence shown here is derived from an EMBL/GenBank/DDBJ whole genome shotgun (WGS) entry which is preliminary data.</text>
</comment>